<dbReference type="EMBL" id="JTDY01004469">
    <property type="protein sequence ID" value="KOB68117.1"/>
    <property type="molecule type" value="Genomic_DNA"/>
</dbReference>
<sequence>MWGALLYLVAVVLAVDGAGAGAARLVCYVDSPRRDVGFKECTHLVYGGDARGDKLDVLLKDYRKANQRLKI</sequence>
<dbReference type="Proteomes" id="UP000037510">
    <property type="component" value="Unassembled WGS sequence"/>
</dbReference>
<keyword evidence="3" id="KW-1185">Reference proteome</keyword>
<keyword evidence="1" id="KW-0732">Signal</keyword>
<evidence type="ECO:0000256" key="1">
    <source>
        <dbReference type="SAM" id="SignalP"/>
    </source>
</evidence>
<feature type="non-terminal residue" evidence="2">
    <location>
        <position position="71"/>
    </location>
</feature>
<feature type="signal peptide" evidence="1">
    <location>
        <begin position="1"/>
        <end position="20"/>
    </location>
</feature>
<gene>
    <name evidence="2" type="ORF">OBRU01_18775</name>
</gene>
<reference evidence="2 3" key="1">
    <citation type="journal article" date="2015" name="Genome Biol. Evol.">
        <title>The genome of winter moth (Operophtera brumata) provides a genomic perspective on sexual dimorphism and phenology.</title>
        <authorList>
            <person name="Derks M.F."/>
            <person name="Smit S."/>
            <person name="Salis L."/>
            <person name="Schijlen E."/>
            <person name="Bossers A."/>
            <person name="Mateman C."/>
            <person name="Pijl A.S."/>
            <person name="de Ridder D."/>
            <person name="Groenen M.A."/>
            <person name="Visser M.E."/>
            <person name="Megens H.J."/>
        </authorList>
    </citation>
    <scope>NUCLEOTIDE SEQUENCE [LARGE SCALE GENOMIC DNA]</scope>
    <source>
        <strain evidence="2">WM2013NL</strain>
        <tissue evidence="2">Head and thorax</tissue>
    </source>
</reference>
<proteinExistence type="predicted"/>
<feature type="chain" id="PRO_5005572859" evidence="1">
    <location>
        <begin position="21"/>
        <end position="71"/>
    </location>
</feature>
<dbReference type="AlphaFoldDB" id="A0A0L7KY14"/>
<accession>A0A0L7KY14</accession>
<evidence type="ECO:0000313" key="3">
    <source>
        <dbReference type="Proteomes" id="UP000037510"/>
    </source>
</evidence>
<evidence type="ECO:0000313" key="2">
    <source>
        <dbReference type="EMBL" id="KOB68117.1"/>
    </source>
</evidence>
<name>A0A0L7KY14_OPEBR</name>
<comment type="caution">
    <text evidence="2">The sequence shown here is derived from an EMBL/GenBank/DDBJ whole genome shotgun (WGS) entry which is preliminary data.</text>
</comment>
<organism evidence="2 3">
    <name type="scientific">Operophtera brumata</name>
    <name type="common">Winter moth</name>
    <name type="synonym">Phalaena brumata</name>
    <dbReference type="NCBI Taxonomy" id="104452"/>
    <lineage>
        <taxon>Eukaryota</taxon>
        <taxon>Metazoa</taxon>
        <taxon>Ecdysozoa</taxon>
        <taxon>Arthropoda</taxon>
        <taxon>Hexapoda</taxon>
        <taxon>Insecta</taxon>
        <taxon>Pterygota</taxon>
        <taxon>Neoptera</taxon>
        <taxon>Endopterygota</taxon>
        <taxon>Lepidoptera</taxon>
        <taxon>Glossata</taxon>
        <taxon>Ditrysia</taxon>
        <taxon>Geometroidea</taxon>
        <taxon>Geometridae</taxon>
        <taxon>Larentiinae</taxon>
        <taxon>Operophtera</taxon>
    </lineage>
</organism>
<protein>
    <submittedName>
        <fullName evidence="2">Chitinase-like protein Idgf2</fullName>
    </submittedName>
</protein>